<organism evidence="1 2">
    <name type="scientific">Salinibacter ruber</name>
    <dbReference type="NCBI Taxonomy" id="146919"/>
    <lineage>
        <taxon>Bacteria</taxon>
        <taxon>Pseudomonadati</taxon>
        <taxon>Rhodothermota</taxon>
        <taxon>Rhodothermia</taxon>
        <taxon>Rhodothermales</taxon>
        <taxon>Salinibacteraceae</taxon>
        <taxon>Salinibacter</taxon>
    </lineage>
</organism>
<proteinExistence type="predicted"/>
<accession>A0A9X2UXH1</accession>
<dbReference type="Proteomes" id="UP001155057">
    <property type="component" value="Unassembled WGS sequence"/>
</dbReference>
<protein>
    <recommendedName>
        <fullName evidence="3">Lipoprotein</fullName>
    </recommendedName>
</protein>
<gene>
    <name evidence="1" type="ORF">GGP61_003420</name>
</gene>
<name>A0A9X2UXH1_9BACT</name>
<evidence type="ECO:0000313" key="1">
    <source>
        <dbReference type="EMBL" id="MCS3711785.1"/>
    </source>
</evidence>
<evidence type="ECO:0008006" key="3">
    <source>
        <dbReference type="Google" id="ProtNLM"/>
    </source>
</evidence>
<evidence type="ECO:0000313" key="2">
    <source>
        <dbReference type="Proteomes" id="UP001155057"/>
    </source>
</evidence>
<comment type="caution">
    <text evidence="1">The sequence shown here is derived from an EMBL/GenBank/DDBJ whole genome shotgun (WGS) entry which is preliminary data.</text>
</comment>
<dbReference type="EMBL" id="JANUAE010000018">
    <property type="protein sequence ID" value="MCS3711785.1"/>
    <property type="molecule type" value="Genomic_DNA"/>
</dbReference>
<sequence length="237" mass="24910">MGLIPLAQIELTVLSSCHSRRSARKGHNTRTRDKDATFLATLGLKSKTAPPARSLLHSYLPHLNFLHLNLLRLNLLRSNLPYLLIGAFLPAVFLSAASPAVGRNSSPVNPPSANPPPANLLPPDSSLSAQGIAFELRYGSPGARPSPPRQAGVGDKTLHTLVSMGIAVGTYYGIRGAVGWPHRRSLVAAGGSALTAGLLKELYDRSKIGNRFSGADMVFNTIGTGLGIGVVPGLRGS</sequence>
<dbReference type="AlphaFoldDB" id="A0A9X2UXH1"/>
<reference evidence="1" key="1">
    <citation type="submission" date="2022-08" db="EMBL/GenBank/DDBJ databases">
        <title>Genomic Encyclopedia of Type Strains, Phase V (KMG-V): Genome sequencing to study the core and pangenomes of soil and plant-associated prokaryotes.</title>
        <authorList>
            <person name="Whitman W."/>
        </authorList>
    </citation>
    <scope>NUCLEOTIDE SEQUENCE</scope>
    <source>
        <strain evidence="1">SP3049</strain>
    </source>
</reference>